<feature type="transmembrane region" description="Helical" evidence="6">
    <location>
        <begin position="248"/>
        <end position="278"/>
    </location>
</feature>
<keyword evidence="4 6" id="KW-1133">Transmembrane helix</keyword>
<dbReference type="Pfam" id="PF02653">
    <property type="entry name" value="BPD_transp_2"/>
    <property type="match status" value="1"/>
</dbReference>
<gene>
    <name evidence="7" type="ORF">J3R73_002872</name>
</gene>
<evidence type="ECO:0000256" key="3">
    <source>
        <dbReference type="ARBA" id="ARBA00022692"/>
    </source>
</evidence>
<feature type="transmembrane region" description="Helical" evidence="6">
    <location>
        <begin position="211"/>
        <end position="228"/>
    </location>
</feature>
<feature type="transmembrane region" description="Helical" evidence="6">
    <location>
        <begin position="48"/>
        <end position="67"/>
    </location>
</feature>
<keyword evidence="8" id="KW-1185">Reference proteome</keyword>
<dbReference type="CDD" id="cd06579">
    <property type="entry name" value="TM_PBP1_transp_AraH_like"/>
    <property type="match status" value="1"/>
</dbReference>
<keyword evidence="5 6" id="KW-0472">Membrane</keyword>
<evidence type="ECO:0000256" key="1">
    <source>
        <dbReference type="ARBA" id="ARBA00004651"/>
    </source>
</evidence>
<protein>
    <submittedName>
        <fullName evidence="7">Ribose transport system permease protein</fullName>
    </submittedName>
</protein>
<dbReference type="InterPro" id="IPR001851">
    <property type="entry name" value="ABC_transp_permease"/>
</dbReference>
<evidence type="ECO:0000256" key="4">
    <source>
        <dbReference type="ARBA" id="ARBA00022989"/>
    </source>
</evidence>
<evidence type="ECO:0000256" key="2">
    <source>
        <dbReference type="ARBA" id="ARBA00022475"/>
    </source>
</evidence>
<evidence type="ECO:0000256" key="5">
    <source>
        <dbReference type="ARBA" id="ARBA00023136"/>
    </source>
</evidence>
<evidence type="ECO:0000313" key="7">
    <source>
        <dbReference type="EMBL" id="MDQ0393080.1"/>
    </source>
</evidence>
<accession>A0ABU0FEP1</accession>
<dbReference type="EMBL" id="JAUSVK010000001">
    <property type="protein sequence ID" value="MDQ0393080.1"/>
    <property type="molecule type" value="Genomic_DNA"/>
</dbReference>
<keyword evidence="3 6" id="KW-0812">Transmembrane</keyword>
<dbReference type="Proteomes" id="UP001237448">
    <property type="component" value="Unassembled WGS sequence"/>
</dbReference>
<sequence length="314" mass="32509">MPQTVLYRLAGSLEFRMLVLTAVVILVLSFSSPYFMTTNNILNVLDQSVVVGILAVGLTLVILTAGIDLSVGSTVGLTGVAMATAFPVIGFGPGLVAGLLTGALVGLVNGVIIEKGRVAAFIVTLGMLSIGRSLTYILSGARSIIDLPPQLPRLALATIGGIPVNVVFLIALYIVVYWGLTRTKMGRTLYAVGSNPEAARVAGLPIQRYRIAVYVVAGALCAIASAFLAGRIRSVDPTSGTGLELDAIAAVVIGGTSLFGGRGSIVGTFFGVIIMVCIRNGLNLLGIDPYWQGTAIGTIIIAAVLVERALSSHR</sequence>
<proteinExistence type="predicted"/>
<reference evidence="7 8" key="1">
    <citation type="submission" date="2023-07" db="EMBL/GenBank/DDBJ databases">
        <title>Genomic Encyclopedia of Type Strains, Phase IV (KMG-IV): sequencing the most valuable type-strain genomes for metagenomic binning, comparative biology and taxonomic classification.</title>
        <authorList>
            <person name="Goeker M."/>
        </authorList>
    </citation>
    <scope>NUCLEOTIDE SEQUENCE [LARGE SCALE GENOMIC DNA]</scope>
    <source>
        <strain evidence="7 8">DSM 5896</strain>
    </source>
</reference>
<keyword evidence="2" id="KW-1003">Cell membrane</keyword>
<feature type="transmembrane region" description="Helical" evidence="6">
    <location>
        <begin position="118"/>
        <end position="138"/>
    </location>
</feature>
<feature type="transmembrane region" description="Helical" evidence="6">
    <location>
        <begin position="79"/>
        <end position="106"/>
    </location>
</feature>
<comment type="caution">
    <text evidence="7">The sequence shown here is derived from an EMBL/GenBank/DDBJ whole genome shotgun (WGS) entry which is preliminary data.</text>
</comment>
<feature type="transmembrane region" description="Helical" evidence="6">
    <location>
        <begin position="158"/>
        <end position="180"/>
    </location>
</feature>
<evidence type="ECO:0000256" key="6">
    <source>
        <dbReference type="SAM" id="Phobius"/>
    </source>
</evidence>
<name>A0ABU0FEP1_9HYPH</name>
<dbReference type="PANTHER" id="PTHR32196:SF72">
    <property type="entry name" value="RIBOSE IMPORT PERMEASE PROTEIN RBSC"/>
    <property type="match status" value="1"/>
</dbReference>
<organism evidence="7 8">
    <name type="scientific">Labrys monachus</name>
    <dbReference type="NCBI Taxonomy" id="217067"/>
    <lineage>
        <taxon>Bacteria</taxon>
        <taxon>Pseudomonadati</taxon>
        <taxon>Pseudomonadota</taxon>
        <taxon>Alphaproteobacteria</taxon>
        <taxon>Hyphomicrobiales</taxon>
        <taxon>Xanthobacteraceae</taxon>
        <taxon>Labrys</taxon>
    </lineage>
</organism>
<evidence type="ECO:0000313" key="8">
    <source>
        <dbReference type="Proteomes" id="UP001237448"/>
    </source>
</evidence>
<comment type="subcellular location">
    <subcellularLocation>
        <location evidence="1">Cell membrane</location>
        <topology evidence="1">Multi-pass membrane protein</topology>
    </subcellularLocation>
</comment>
<feature type="transmembrane region" description="Helical" evidence="6">
    <location>
        <begin position="290"/>
        <end position="310"/>
    </location>
</feature>
<dbReference type="PANTHER" id="PTHR32196">
    <property type="entry name" value="ABC TRANSPORTER PERMEASE PROTEIN YPHD-RELATED-RELATED"/>
    <property type="match status" value="1"/>
</dbReference>
<dbReference type="RefSeq" id="WP_307427870.1">
    <property type="nucleotide sequence ID" value="NZ_JAUSVK010000001.1"/>
</dbReference>
<feature type="transmembrane region" description="Helical" evidence="6">
    <location>
        <begin position="15"/>
        <end position="36"/>
    </location>
</feature>